<evidence type="ECO:0000313" key="1">
    <source>
        <dbReference type="EMBL" id="RAU20254.1"/>
    </source>
</evidence>
<accession>A0A364NT55</accession>
<organism evidence="1 2">
    <name type="scientific">Paramagnetospirillum kuznetsovii</name>
    <dbReference type="NCBI Taxonomy" id="2053833"/>
    <lineage>
        <taxon>Bacteria</taxon>
        <taxon>Pseudomonadati</taxon>
        <taxon>Pseudomonadota</taxon>
        <taxon>Alphaproteobacteria</taxon>
        <taxon>Rhodospirillales</taxon>
        <taxon>Magnetospirillaceae</taxon>
        <taxon>Paramagnetospirillum</taxon>
    </lineage>
</organism>
<dbReference type="EMBL" id="PGTO01000028">
    <property type="protein sequence ID" value="RAU20254.1"/>
    <property type="molecule type" value="Genomic_DNA"/>
</dbReference>
<dbReference type="InterPro" id="IPR043148">
    <property type="entry name" value="TagF_C"/>
</dbReference>
<proteinExistence type="predicted"/>
<dbReference type="AlphaFoldDB" id="A0A364NT55"/>
<protein>
    <recommendedName>
        <fullName evidence="3">Capsule polysaccharide biosynthesis protein</fullName>
    </recommendedName>
</protein>
<dbReference type="OrthoDB" id="5653355at2"/>
<name>A0A364NT55_9PROT</name>
<dbReference type="SUPFAM" id="SSF53756">
    <property type="entry name" value="UDP-Glycosyltransferase/glycogen phosphorylase"/>
    <property type="match status" value="1"/>
</dbReference>
<dbReference type="Proteomes" id="UP000251075">
    <property type="component" value="Unassembled WGS sequence"/>
</dbReference>
<dbReference type="RefSeq" id="WP_112147230.1">
    <property type="nucleotide sequence ID" value="NZ_PGTO01000028.1"/>
</dbReference>
<evidence type="ECO:0008006" key="3">
    <source>
        <dbReference type="Google" id="ProtNLM"/>
    </source>
</evidence>
<gene>
    <name evidence="1" type="ORF">CU669_19300</name>
</gene>
<dbReference type="Gene3D" id="3.40.50.12580">
    <property type="match status" value="1"/>
</dbReference>
<sequence length="614" mass="69846">MLRLNEFLENALSLVDILPDLSFVHSGKRVLVIGFTPQWISYMSLVSTVLIHRGCVIDFLWTPVFEHDNADRWETAQQLHREVYPVLTTLDHPKFRPINIDDLPLSPLTPEQEAQVLEQAEHDTIHAIREVRLDIAGRHRAAFRRRLHILQEFAGALETLFRENEYDVVLTPNGQIFEWGIARRLAVMRGLPVCTLETFVGGTDFQICTSWTQPAVNWNTTIVADAWAADEPHVATDEVKANVKILMGRFDDVDDIFSHQFVQGGQVDALRDSLRLDPTKPVVLVMPSLGHEKHNRLQHRGYKDHVEWFEEVVRFLAGRTDCNVVIRSHPFPYDAKSDPMNHGASGELPECLLASMFERLPDHFRFIGARDDVNTYDVLKIGDFVVTHHSTVGLETALIGRAAVACSTIHYADKGFTFSPQTKDEYIAIVDDLIRHPERARLTPRQVELAQCFVNVFYFKWPDPFPWHIMRPLFRHPDYPLRRVLSLETILGPMMDTFDRLVSATPISDEVSARQVDTYMGMIRNFHAAGELGVVAQLLGPLDQIDLAGLARRRPTTFAALMEYWEWAALVLSQQVRSIPATAIQDQARRTLAVLGGNDSLDTDHPLRRIADLT</sequence>
<evidence type="ECO:0000313" key="2">
    <source>
        <dbReference type="Proteomes" id="UP000251075"/>
    </source>
</evidence>
<keyword evidence="2" id="KW-1185">Reference proteome</keyword>
<comment type="caution">
    <text evidence="1">The sequence shown here is derived from an EMBL/GenBank/DDBJ whole genome shotgun (WGS) entry which is preliminary data.</text>
</comment>
<reference evidence="1 2" key="1">
    <citation type="submission" date="2017-11" db="EMBL/GenBank/DDBJ databases">
        <title>Draft genome sequence of magnetotactic bacterium Magnetospirillum kuznetsovii LBB-42.</title>
        <authorList>
            <person name="Grouzdev D.S."/>
            <person name="Rysina M.S."/>
            <person name="Baslerov R.V."/>
            <person name="Koziaeva V."/>
        </authorList>
    </citation>
    <scope>NUCLEOTIDE SEQUENCE [LARGE SCALE GENOMIC DNA]</scope>
    <source>
        <strain evidence="1 2">LBB-42</strain>
    </source>
</reference>